<sequence>MSLDKNRQITTSESSSASSADEGTHIMRGLTSTSTHDETTGSIAEGNLEAEKISPFVFLLVALASISGFLFGYDTGYVSGALVVIKEDLGRVLSNGDKELITASTSLGALLGGVIAGAMCDFFGRKWVITFANILFLVGAAIQCGAHAVWTMIGGRFVMGWGVGIASLCAPLYISELAPTRIRGRLVVLNVLAITGGQLVAYGIGAGMAHVHQGWRILVGLSMVPAFVQMVIFVFMPETPRYLVRKNKIAEAKKVLAKTYATTDDRLLERKLHELMLHNAYKESGLSTMGRAKNTMKELYCVPSNLRALIIACGLQGIQQFCGFNSLMYFSATIFEVVGFDNATAVSIIVAGTNFVFTIVAFMVIDRIGRRRILLGTIWGMSLGLVVNAIAFHFLDKQKEKNPGHVLDKEHISGWAYVVLVAQLVYVAFYATGIGNVPWQQSELFPISVRGVGTGMATATNWAGSLVVSSTFLTMLENITPTGTFSFYAGLCALGEVFVFFLYPETSGMDLEQIQQLLTGGFNIKESMRLSDEAKRGYKK</sequence>
<evidence type="ECO:0000256" key="10">
    <source>
        <dbReference type="SAM" id="Phobius"/>
    </source>
</evidence>
<dbReference type="InterPro" id="IPR005829">
    <property type="entry name" value="Sugar_transporter_CS"/>
</dbReference>
<organism evidence="12">
    <name type="scientific">Yarrowia galli</name>
    <dbReference type="NCBI Taxonomy" id="197054"/>
    <lineage>
        <taxon>Eukaryota</taxon>
        <taxon>Fungi</taxon>
        <taxon>Dikarya</taxon>
        <taxon>Ascomycota</taxon>
        <taxon>Saccharomycotina</taxon>
        <taxon>Dipodascomycetes</taxon>
        <taxon>Dipodascales</taxon>
        <taxon>Dipodascales incertae sedis</taxon>
        <taxon>Yarrowia</taxon>
    </lineage>
</organism>
<evidence type="ECO:0000256" key="3">
    <source>
        <dbReference type="ARBA" id="ARBA00022448"/>
    </source>
</evidence>
<dbReference type="PANTHER" id="PTHR48020:SF12">
    <property type="entry name" value="PROTON MYO-INOSITOL COTRANSPORTER"/>
    <property type="match status" value="1"/>
</dbReference>
<evidence type="ECO:0000256" key="7">
    <source>
        <dbReference type="ARBA" id="ARBA00049119"/>
    </source>
</evidence>
<feature type="transmembrane region" description="Helical" evidence="10">
    <location>
        <begin position="372"/>
        <end position="395"/>
    </location>
</feature>
<dbReference type="AlphaFoldDB" id="A0A1N6MC53"/>
<gene>
    <name evidence="12" type="ORF">YAGA0_A03444g</name>
</gene>
<dbReference type="InterPro" id="IPR005828">
    <property type="entry name" value="MFS_sugar_transport-like"/>
</dbReference>
<dbReference type="Pfam" id="PF00083">
    <property type="entry name" value="Sugar_tr"/>
    <property type="match status" value="1"/>
</dbReference>
<dbReference type="GO" id="GO:0016020">
    <property type="term" value="C:membrane"/>
    <property type="evidence" value="ECO:0007669"/>
    <property type="project" value="UniProtKB-SubCell"/>
</dbReference>
<proteinExistence type="inferred from homology"/>
<evidence type="ECO:0000256" key="6">
    <source>
        <dbReference type="ARBA" id="ARBA00023136"/>
    </source>
</evidence>
<dbReference type="FunFam" id="1.20.1250.20:FF:000073">
    <property type="entry name" value="MFS myo-inositol transporter, putative"/>
    <property type="match status" value="1"/>
</dbReference>
<dbReference type="SUPFAM" id="SSF103473">
    <property type="entry name" value="MFS general substrate transporter"/>
    <property type="match status" value="1"/>
</dbReference>
<feature type="transmembrane region" description="Helical" evidence="10">
    <location>
        <begin position="100"/>
        <end position="120"/>
    </location>
</feature>
<dbReference type="PROSITE" id="PS50850">
    <property type="entry name" value="MFS"/>
    <property type="match status" value="1"/>
</dbReference>
<name>A0A1N6MC53_9ASCO</name>
<accession>A0A1N6MC53</accession>
<evidence type="ECO:0000256" key="2">
    <source>
        <dbReference type="ARBA" id="ARBA00010992"/>
    </source>
</evidence>
<dbReference type="GO" id="GO:0005366">
    <property type="term" value="F:myo-inositol:proton symporter activity"/>
    <property type="evidence" value="ECO:0007669"/>
    <property type="project" value="TreeGrafter"/>
</dbReference>
<evidence type="ECO:0000256" key="8">
    <source>
        <dbReference type="RuleBase" id="RU003346"/>
    </source>
</evidence>
<dbReference type="NCBIfam" id="TIGR00879">
    <property type="entry name" value="SP"/>
    <property type="match status" value="1"/>
</dbReference>
<dbReference type="EMBL" id="LT671717">
    <property type="protein sequence ID" value="SIP56040.1"/>
    <property type="molecule type" value="Genomic_DNA"/>
</dbReference>
<keyword evidence="5 10" id="KW-1133">Transmembrane helix</keyword>
<feature type="transmembrane region" description="Helical" evidence="10">
    <location>
        <begin position="186"/>
        <end position="209"/>
    </location>
</feature>
<dbReference type="GO" id="GO:1904679">
    <property type="term" value="P:myo-inositol import across plasma membrane"/>
    <property type="evidence" value="ECO:0007669"/>
    <property type="project" value="TreeGrafter"/>
</dbReference>
<dbReference type="PANTHER" id="PTHR48020">
    <property type="entry name" value="PROTON MYO-INOSITOL COTRANSPORTER"/>
    <property type="match status" value="1"/>
</dbReference>
<evidence type="ECO:0000256" key="1">
    <source>
        <dbReference type="ARBA" id="ARBA00004141"/>
    </source>
</evidence>
<evidence type="ECO:0000259" key="11">
    <source>
        <dbReference type="PROSITE" id="PS50850"/>
    </source>
</evidence>
<feature type="region of interest" description="Disordered" evidence="9">
    <location>
        <begin position="1"/>
        <end position="23"/>
    </location>
</feature>
<dbReference type="InterPro" id="IPR050814">
    <property type="entry name" value="Myo-inositol_Transporter"/>
</dbReference>
<evidence type="ECO:0000256" key="9">
    <source>
        <dbReference type="SAM" id="MobiDB-lite"/>
    </source>
</evidence>
<reference evidence="12" key="2">
    <citation type="submission" date="2016-12" db="EMBL/GenBank/DDBJ databases">
        <title>Characterization of hexose transporters in Yarrowia lipolytica reveals new groups of Sugar Porters involved in yeast growth.</title>
        <authorList>
            <person name="Lazar Z."/>
            <person name="Neuveglise C."/>
            <person name="Rossignol T."/>
            <person name="Devillers H."/>
            <person name="Morin N."/>
            <person name="Robak M."/>
            <person name="Nicaud J.-M."/>
            <person name="Crutz-Le Coq A.-M."/>
        </authorList>
    </citation>
    <scope>NUCLEOTIDE SEQUENCE</scope>
    <source>
        <strain evidence="12">CBS 9722</strain>
    </source>
</reference>
<keyword evidence="6 10" id="KW-0472">Membrane</keyword>
<feature type="transmembrane region" description="Helical" evidence="10">
    <location>
        <begin position="485"/>
        <end position="503"/>
    </location>
</feature>
<feature type="transmembrane region" description="Helical" evidence="10">
    <location>
        <begin position="343"/>
        <end position="365"/>
    </location>
</feature>
<evidence type="ECO:0000256" key="5">
    <source>
        <dbReference type="ARBA" id="ARBA00022989"/>
    </source>
</evidence>
<comment type="catalytic activity">
    <reaction evidence="7">
        <text>myo-inositol(out) + H(+)(out) = myo-inositol(in) + H(+)(in)</text>
        <dbReference type="Rhea" id="RHEA:60364"/>
        <dbReference type="ChEBI" id="CHEBI:15378"/>
        <dbReference type="ChEBI" id="CHEBI:17268"/>
    </reaction>
</comment>
<feature type="transmembrane region" description="Helical" evidence="10">
    <location>
        <begin position="451"/>
        <end position="473"/>
    </location>
</feature>
<dbReference type="InterPro" id="IPR020846">
    <property type="entry name" value="MFS_dom"/>
</dbReference>
<dbReference type="PROSITE" id="PS00216">
    <property type="entry name" value="SUGAR_TRANSPORT_1"/>
    <property type="match status" value="1"/>
</dbReference>
<keyword evidence="4 10" id="KW-0812">Transmembrane</keyword>
<dbReference type="CDD" id="cd17360">
    <property type="entry name" value="MFS_HMIT_like"/>
    <property type="match status" value="1"/>
</dbReference>
<comment type="subcellular location">
    <subcellularLocation>
        <location evidence="1">Membrane</location>
        <topology evidence="1">Multi-pass membrane protein</topology>
    </subcellularLocation>
</comment>
<feature type="transmembrane region" description="Helical" evidence="10">
    <location>
        <begin position="56"/>
        <end position="73"/>
    </location>
</feature>
<feature type="transmembrane region" description="Helical" evidence="10">
    <location>
        <begin position="127"/>
        <end position="150"/>
    </location>
</feature>
<feature type="transmembrane region" description="Helical" evidence="10">
    <location>
        <begin position="156"/>
        <end position="174"/>
    </location>
</feature>
<keyword evidence="3 8" id="KW-0813">Transport</keyword>
<dbReference type="PRINTS" id="PR00171">
    <property type="entry name" value="SUGRTRNSPORT"/>
</dbReference>
<dbReference type="Gene3D" id="1.20.1250.20">
    <property type="entry name" value="MFS general substrate transporter like domains"/>
    <property type="match status" value="1"/>
</dbReference>
<comment type="similarity">
    <text evidence="2 8">Belongs to the major facilitator superfamily. Sugar transporter (TC 2.A.1.1) family.</text>
</comment>
<reference evidence="12" key="1">
    <citation type="submission" date="2016-11" db="EMBL/GenBank/DDBJ databases">
        <authorList>
            <person name="Jaros S."/>
            <person name="Januszkiewicz K."/>
            <person name="Wedrychowicz H."/>
        </authorList>
    </citation>
    <scope>NUCLEOTIDE SEQUENCE</scope>
    <source>
        <strain evidence="12">CBS 9722</strain>
    </source>
</reference>
<evidence type="ECO:0000313" key="12">
    <source>
        <dbReference type="EMBL" id="SIP56040.1"/>
    </source>
</evidence>
<feature type="transmembrane region" description="Helical" evidence="10">
    <location>
        <begin position="215"/>
        <end position="236"/>
    </location>
</feature>
<evidence type="ECO:0000256" key="4">
    <source>
        <dbReference type="ARBA" id="ARBA00022692"/>
    </source>
</evidence>
<feature type="transmembrane region" description="Helical" evidence="10">
    <location>
        <begin position="415"/>
        <end position="439"/>
    </location>
</feature>
<feature type="domain" description="Major facilitator superfamily (MFS) profile" evidence="11">
    <location>
        <begin position="60"/>
        <end position="507"/>
    </location>
</feature>
<dbReference type="InterPro" id="IPR036259">
    <property type="entry name" value="MFS_trans_sf"/>
</dbReference>
<protein>
    <submittedName>
        <fullName evidence="12">Putative Sugar Porter</fullName>
    </submittedName>
</protein>
<dbReference type="InterPro" id="IPR003663">
    <property type="entry name" value="Sugar/inositol_transpt"/>
</dbReference>